<keyword evidence="3" id="KW-0677">Repeat</keyword>
<keyword evidence="2" id="KW-0479">Metal-binding</keyword>
<dbReference type="PROSITE" id="PS51257">
    <property type="entry name" value="PROKAR_LIPOPROTEIN"/>
    <property type="match status" value="1"/>
</dbReference>
<keyword evidence="11" id="KW-1185">Reference proteome</keyword>
<dbReference type="InterPro" id="IPR013087">
    <property type="entry name" value="Znf_C2H2_type"/>
</dbReference>
<reference evidence="10 11" key="1">
    <citation type="journal article" date="2015" name="Nat. Commun.">
        <title>Lucilia cuprina genome unlocks parasitic fly biology to underpin future interventions.</title>
        <authorList>
            <person name="Anstead C.A."/>
            <person name="Korhonen P.K."/>
            <person name="Young N.D."/>
            <person name="Hall R.S."/>
            <person name="Jex A.R."/>
            <person name="Murali S.C."/>
            <person name="Hughes D.S."/>
            <person name="Lee S.F."/>
            <person name="Perry T."/>
            <person name="Stroehlein A.J."/>
            <person name="Ansell B.R."/>
            <person name="Breugelmans B."/>
            <person name="Hofmann A."/>
            <person name="Qu J."/>
            <person name="Dugan S."/>
            <person name="Lee S.L."/>
            <person name="Chao H."/>
            <person name="Dinh H."/>
            <person name="Han Y."/>
            <person name="Doddapaneni H.V."/>
            <person name="Worley K.C."/>
            <person name="Muzny D.M."/>
            <person name="Ioannidis P."/>
            <person name="Waterhouse R.M."/>
            <person name="Zdobnov E.M."/>
            <person name="James P.J."/>
            <person name="Bagnall N.H."/>
            <person name="Kotze A.C."/>
            <person name="Gibbs R.A."/>
            <person name="Richards S."/>
            <person name="Batterham P."/>
            <person name="Gasser R.B."/>
        </authorList>
    </citation>
    <scope>NUCLEOTIDE SEQUENCE [LARGE SCALE GENOMIC DNA]</scope>
    <source>
        <strain evidence="10 11">LS</strain>
        <tissue evidence="10">Full body</tissue>
    </source>
</reference>
<evidence type="ECO:0000256" key="5">
    <source>
        <dbReference type="ARBA" id="ARBA00022833"/>
    </source>
</evidence>
<protein>
    <recommendedName>
        <fullName evidence="9">C2H2-type domain-containing protein</fullName>
    </recommendedName>
</protein>
<evidence type="ECO:0000313" key="10">
    <source>
        <dbReference type="EMBL" id="KNC21715.1"/>
    </source>
</evidence>
<sequence length="825" mass="95126">MNEDDNKISASVVNDPHQQQSSSISACQKRNLIRLLRRSRSSATSMPAAPLQVDTNNESGPEQQQLLNAAFKHHDTKTVQATKNNVSGKTDVPPTTTVCNMCCRKDEVCVNLQNSHATVLTVSDITRLPSWDIRQILAAVCSRCLVYIGAITESSSKLRMRCEQAMHSQSVVLAPPTPDTSPNNFLQVTTTLLDDTADHSNNVQPQRNCYAPGYCDDTVNDLSLPLATASPPAPNLLTNQTFDAISRSPTPTNAGHDSMLRIHYERPVSPLNTESGGGGKNNKRSYQRVQVIPVQMICSHCNRAYWRKDYYRKHMRRCSAKYRYAKSMMPTRSRSASRLELDAISVASEGNERVTCSNQPRTYRCNICTVTVENIGKLRQHKRIHLPRYYCDICSGEYTSQNEYDFHRVECMAKKEVFEKGLEDIRNEVKSPELKPARRRTRSYSKAASVAPSVTSSKAETTKKVKTGKRGRPPKIKPTEQCATANDDGQSTITNYVKRHKHLYTNEAENESNKTTLQLKKEHKLFNTKDKEKLEEEQNEDDDDDEDEEDDVSQADTLYSKRLSFTNHWVEEHSISSHSHLSQSDNYIDEYMEDIPFRSLKEYDLYLLERLKIEVRLNSLTCFVPDCRFTCTTLNDMMVHDYIYHFKKPWFYCHKCGYCFTSKVFLDYHLDLQNKGRYVCYKCGGHFEYQHQLDRHLIQHNRLSRNGGEKYICHCCNFKFLDEDKLLKHCHYENHDWNTKKHTIEIDHTMTISNKVPSLQKNNKDRKNKKYQVKILNMVLQPMPSKRCIPMEKYRLHLPPHLRIPNRIGQVEFRYPSNPNCVGCL</sequence>
<evidence type="ECO:0000256" key="8">
    <source>
        <dbReference type="SAM" id="MobiDB-lite"/>
    </source>
</evidence>
<evidence type="ECO:0000256" key="4">
    <source>
        <dbReference type="ARBA" id="ARBA00022771"/>
    </source>
</evidence>
<evidence type="ECO:0000313" key="11">
    <source>
        <dbReference type="Proteomes" id="UP000037069"/>
    </source>
</evidence>
<dbReference type="EMBL" id="JRES01001586">
    <property type="protein sequence ID" value="KNC21715.1"/>
    <property type="molecule type" value="Genomic_DNA"/>
</dbReference>
<feature type="region of interest" description="Disordered" evidence="8">
    <location>
        <begin position="39"/>
        <end position="60"/>
    </location>
</feature>
<feature type="region of interest" description="Disordered" evidence="8">
    <location>
        <begin position="429"/>
        <end position="488"/>
    </location>
</feature>
<accession>A0A0L0BNQ2</accession>
<dbReference type="PANTHER" id="PTHR24406">
    <property type="entry name" value="TRANSCRIPTIONAL REPRESSOR CTCFL-RELATED"/>
    <property type="match status" value="1"/>
</dbReference>
<keyword evidence="4 7" id="KW-0863">Zinc-finger</keyword>
<keyword evidence="5" id="KW-0862">Zinc</keyword>
<dbReference type="GO" id="GO:0008270">
    <property type="term" value="F:zinc ion binding"/>
    <property type="evidence" value="ECO:0007669"/>
    <property type="project" value="UniProtKB-KW"/>
</dbReference>
<feature type="region of interest" description="Disordered" evidence="8">
    <location>
        <begin position="1"/>
        <end position="25"/>
    </location>
</feature>
<feature type="domain" description="C2H2-type" evidence="9">
    <location>
        <begin position="363"/>
        <end position="385"/>
    </location>
</feature>
<gene>
    <name evidence="10" type="ORF">FF38_09336</name>
</gene>
<dbReference type="SMART" id="SM00355">
    <property type="entry name" value="ZnF_C2H2"/>
    <property type="match status" value="6"/>
</dbReference>
<evidence type="ECO:0000256" key="7">
    <source>
        <dbReference type="PROSITE-ProRule" id="PRU00042"/>
    </source>
</evidence>
<dbReference type="OMA" id="EQCATAN"/>
<dbReference type="Proteomes" id="UP000037069">
    <property type="component" value="Unassembled WGS sequence"/>
</dbReference>
<name>A0A0L0BNQ2_LUCCU</name>
<dbReference type="PROSITE" id="PS50157">
    <property type="entry name" value="ZINC_FINGER_C2H2_2"/>
    <property type="match status" value="2"/>
</dbReference>
<feature type="compositionally biased region" description="Basic residues" evidence="8">
    <location>
        <begin position="464"/>
        <end position="475"/>
    </location>
</feature>
<dbReference type="GO" id="GO:0005634">
    <property type="term" value="C:nucleus"/>
    <property type="evidence" value="ECO:0007669"/>
    <property type="project" value="UniProtKB-SubCell"/>
</dbReference>
<feature type="compositionally biased region" description="Acidic residues" evidence="8">
    <location>
        <begin position="537"/>
        <end position="553"/>
    </location>
</feature>
<keyword evidence="6" id="KW-0539">Nucleus</keyword>
<dbReference type="PROSITE" id="PS00028">
    <property type="entry name" value="ZINC_FINGER_C2H2_1"/>
    <property type="match status" value="3"/>
</dbReference>
<dbReference type="AlphaFoldDB" id="A0A0L0BNQ2"/>
<dbReference type="Gene3D" id="3.30.160.60">
    <property type="entry name" value="Classic Zinc Finger"/>
    <property type="match status" value="2"/>
</dbReference>
<comment type="subcellular location">
    <subcellularLocation>
        <location evidence="1">Nucleus</location>
    </subcellularLocation>
</comment>
<feature type="domain" description="C2H2-type" evidence="9">
    <location>
        <begin position="678"/>
        <end position="705"/>
    </location>
</feature>
<evidence type="ECO:0000256" key="6">
    <source>
        <dbReference type="ARBA" id="ARBA00023242"/>
    </source>
</evidence>
<dbReference type="InterPro" id="IPR050888">
    <property type="entry name" value="ZnF_C2H2-type_TF"/>
</dbReference>
<feature type="compositionally biased region" description="Basic and acidic residues" evidence="8">
    <location>
        <begin position="524"/>
        <end position="536"/>
    </location>
</feature>
<feature type="region of interest" description="Disordered" evidence="8">
    <location>
        <begin position="504"/>
        <end position="553"/>
    </location>
</feature>
<dbReference type="OrthoDB" id="8069632at2759"/>
<evidence type="ECO:0000259" key="9">
    <source>
        <dbReference type="PROSITE" id="PS50157"/>
    </source>
</evidence>
<dbReference type="SUPFAM" id="SSF57667">
    <property type="entry name" value="beta-beta-alpha zinc fingers"/>
    <property type="match status" value="1"/>
</dbReference>
<evidence type="ECO:0000256" key="3">
    <source>
        <dbReference type="ARBA" id="ARBA00022737"/>
    </source>
</evidence>
<evidence type="ECO:0000256" key="2">
    <source>
        <dbReference type="ARBA" id="ARBA00022723"/>
    </source>
</evidence>
<feature type="compositionally biased region" description="Polar residues" evidence="8">
    <location>
        <begin position="8"/>
        <end position="25"/>
    </location>
</feature>
<comment type="caution">
    <text evidence="10">The sequence shown here is derived from an EMBL/GenBank/DDBJ whole genome shotgun (WGS) entry which is preliminary data.</text>
</comment>
<evidence type="ECO:0000256" key="1">
    <source>
        <dbReference type="ARBA" id="ARBA00004123"/>
    </source>
</evidence>
<proteinExistence type="predicted"/>
<organism evidence="10 11">
    <name type="scientific">Lucilia cuprina</name>
    <name type="common">Green bottle fly</name>
    <name type="synonym">Australian sheep blowfly</name>
    <dbReference type="NCBI Taxonomy" id="7375"/>
    <lineage>
        <taxon>Eukaryota</taxon>
        <taxon>Metazoa</taxon>
        <taxon>Ecdysozoa</taxon>
        <taxon>Arthropoda</taxon>
        <taxon>Hexapoda</taxon>
        <taxon>Insecta</taxon>
        <taxon>Pterygota</taxon>
        <taxon>Neoptera</taxon>
        <taxon>Endopterygota</taxon>
        <taxon>Diptera</taxon>
        <taxon>Brachycera</taxon>
        <taxon>Muscomorpha</taxon>
        <taxon>Oestroidea</taxon>
        <taxon>Calliphoridae</taxon>
        <taxon>Luciliinae</taxon>
        <taxon>Lucilia</taxon>
    </lineage>
</organism>
<dbReference type="InterPro" id="IPR036236">
    <property type="entry name" value="Znf_C2H2_sf"/>
</dbReference>